<name>N0BAM9_9HYPH</name>
<dbReference type="EMBL" id="CP005587">
    <property type="protein sequence ID" value="AGK57185.1"/>
    <property type="molecule type" value="Genomic_DNA"/>
</dbReference>
<dbReference type="STRING" id="670307.HYPDE_27528"/>
<dbReference type="InterPro" id="IPR019533">
    <property type="entry name" value="Peptidase_S26"/>
</dbReference>
<gene>
    <name evidence="2" type="ORF">HYPDE_27528</name>
</gene>
<dbReference type="GO" id="GO:0004252">
    <property type="term" value="F:serine-type endopeptidase activity"/>
    <property type="evidence" value="ECO:0007669"/>
    <property type="project" value="InterPro"/>
</dbReference>
<dbReference type="KEGG" id="hdt:HYPDE_27528"/>
<accession>N0BAM9</accession>
<dbReference type="eggNOG" id="COG4959">
    <property type="taxonomic scope" value="Bacteria"/>
</dbReference>
<evidence type="ECO:0000313" key="2">
    <source>
        <dbReference type="EMBL" id="AGK57185.1"/>
    </source>
</evidence>
<dbReference type="HOGENOM" id="CLU_104604_0_0_5"/>
<dbReference type="AlphaFoldDB" id="N0BAM9"/>
<evidence type="ECO:0000259" key="1">
    <source>
        <dbReference type="Pfam" id="PF10502"/>
    </source>
</evidence>
<sequence length="170" mass="18450">MTRFGFAITTCAVVLFVGLTSVFHPAPKLLWNASSSVPIGLYALRRALPLHVGELVVVTPPQSLAQFFASRHYLPLGVPLVKHVLALPGQTVCRTGRAITVDGITVGEALERDRFGRALPDWQGCRALTSGEVFVMNTVPADSLDGRYFGPLPLTTIVGRADPIWTREEN</sequence>
<dbReference type="Pfam" id="PF10502">
    <property type="entry name" value="Peptidase_S26"/>
    <property type="match status" value="1"/>
</dbReference>
<feature type="domain" description="Peptidase S26" evidence="1">
    <location>
        <begin position="3"/>
        <end position="165"/>
    </location>
</feature>
<dbReference type="Gene3D" id="2.10.109.10">
    <property type="entry name" value="Umud Fragment, subunit A"/>
    <property type="match status" value="1"/>
</dbReference>
<protein>
    <submittedName>
        <fullName evidence="2">Putative conjugal transfer protein</fullName>
    </submittedName>
</protein>
<evidence type="ECO:0000313" key="3">
    <source>
        <dbReference type="Proteomes" id="UP000005952"/>
    </source>
</evidence>
<dbReference type="InterPro" id="IPR036286">
    <property type="entry name" value="LexA/Signal_pep-like_sf"/>
</dbReference>
<keyword evidence="3" id="KW-1185">Reference proteome</keyword>
<dbReference type="OrthoDB" id="5360818at2"/>
<reference evidence="2 3" key="1">
    <citation type="journal article" date="2013" name="Genome Announc.">
        <title>Genome sequences for three denitrifying bacterial strains isolated from a uranium- and nitrate-contaminated subsurface environment.</title>
        <authorList>
            <person name="Venkatramanan R."/>
            <person name="Prakash O."/>
            <person name="Woyke T."/>
            <person name="Chain P."/>
            <person name="Goodwin L.A."/>
            <person name="Watson D."/>
            <person name="Brooks S."/>
            <person name="Kostka J.E."/>
            <person name="Green S.J."/>
        </authorList>
    </citation>
    <scope>NUCLEOTIDE SEQUENCE [LARGE SCALE GENOMIC DNA]</scope>
    <source>
        <strain evidence="2 3">1NES1</strain>
    </source>
</reference>
<proteinExistence type="predicted"/>
<dbReference type="SUPFAM" id="SSF51306">
    <property type="entry name" value="LexA/Signal peptidase"/>
    <property type="match status" value="1"/>
</dbReference>
<dbReference type="GO" id="GO:0006465">
    <property type="term" value="P:signal peptide processing"/>
    <property type="evidence" value="ECO:0007669"/>
    <property type="project" value="InterPro"/>
</dbReference>
<dbReference type="RefSeq" id="WP_015597222.1">
    <property type="nucleotide sequence ID" value="NC_021172.1"/>
</dbReference>
<organism evidence="2 3">
    <name type="scientific">Hyphomicrobium denitrificans 1NES1</name>
    <dbReference type="NCBI Taxonomy" id="670307"/>
    <lineage>
        <taxon>Bacteria</taxon>
        <taxon>Pseudomonadati</taxon>
        <taxon>Pseudomonadota</taxon>
        <taxon>Alphaproteobacteria</taxon>
        <taxon>Hyphomicrobiales</taxon>
        <taxon>Hyphomicrobiaceae</taxon>
        <taxon>Hyphomicrobium</taxon>
    </lineage>
</organism>
<dbReference type="Proteomes" id="UP000005952">
    <property type="component" value="Chromosome"/>
</dbReference>